<dbReference type="EMBL" id="LS483339">
    <property type="protein sequence ID" value="SQF24057.1"/>
    <property type="molecule type" value="Genomic_DNA"/>
</dbReference>
<evidence type="ECO:0000256" key="3">
    <source>
        <dbReference type="ARBA" id="ARBA00009039"/>
    </source>
</evidence>
<evidence type="ECO:0000313" key="7">
    <source>
        <dbReference type="EMBL" id="SQF24057.1"/>
    </source>
</evidence>
<dbReference type="InterPro" id="IPR004288">
    <property type="entry name" value="Competence_ComC"/>
</dbReference>
<gene>
    <name evidence="7" type="ORF">NCTC12958_00227</name>
</gene>
<accession>A0A2X3URH8</accession>
<proteinExistence type="inferred from homology"/>
<name>A0A2X3URH8_STRTR</name>
<dbReference type="AlphaFoldDB" id="A0A2X3URH8"/>
<evidence type="ECO:0000256" key="5">
    <source>
        <dbReference type="ARBA" id="ARBA00023044"/>
    </source>
</evidence>
<reference evidence="7 8" key="1">
    <citation type="submission" date="2018-06" db="EMBL/GenBank/DDBJ databases">
        <authorList>
            <consortium name="Pathogen Informatics"/>
            <person name="Doyle S."/>
        </authorList>
    </citation>
    <scope>NUCLEOTIDE SEQUENCE [LARGE SCALE GENOMIC DNA]</scope>
    <source>
        <strain evidence="7 8">NCTC12958</strain>
    </source>
</reference>
<evidence type="ECO:0000256" key="2">
    <source>
        <dbReference type="ARBA" id="ARBA00004613"/>
    </source>
</evidence>
<sequence>MTKHRTSLTAFTELSPSELHRISGGDWWSDWMKYFPKSKQAIDSNNKHKLG</sequence>
<dbReference type="GeneID" id="93936922"/>
<comment type="function">
    <text evidence="1">Acts as a pheromone, induces cells to develop competence for genetic transformation.</text>
</comment>
<organism evidence="7 8">
    <name type="scientific">Streptococcus thermophilus</name>
    <dbReference type="NCBI Taxonomy" id="1308"/>
    <lineage>
        <taxon>Bacteria</taxon>
        <taxon>Bacillati</taxon>
        <taxon>Bacillota</taxon>
        <taxon>Bacilli</taxon>
        <taxon>Lactobacillales</taxon>
        <taxon>Streptococcaceae</taxon>
        <taxon>Streptococcus</taxon>
    </lineage>
</organism>
<dbReference type="RefSeq" id="WP_096811960.1">
    <property type="nucleotide sequence ID" value="NZ_BPPS01000002.1"/>
</dbReference>
<keyword evidence="4" id="KW-0964">Secreted</keyword>
<evidence type="ECO:0000313" key="8">
    <source>
        <dbReference type="Proteomes" id="UP000249634"/>
    </source>
</evidence>
<protein>
    <submittedName>
        <fullName evidence="7">Bacteriocin-like peptide</fullName>
    </submittedName>
</protein>
<keyword evidence="5" id="KW-0588">Pheromone</keyword>
<evidence type="ECO:0000256" key="6">
    <source>
        <dbReference type="ARBA" id="ARBA00023287"/>
    </source>
</evidence>
<dbReference type="Proteomes" id="UP000249634">
    <property type="component" value="Chromosome 1"/>
</dbReference>
<dbReference type="GO" id="GO:0005576">
    <property type="term" value="C:extracellular region"/>
    <property type="evidence" value="ECO:0007669"/>
    <property type="project" value="UniProtKB-SubCell"/>
</dbReference>
<comment type="similarity">
    <text evidence="3">Belongs to the ComC family.</text>
</comment>
<dbReference type="GO" id="GO:0030420">
    <property type="term" value="P:establishment of competence for transformation"/>
    <property type="evidence" value="ECO:0007669"/>
    <property type="project" value="UniProtKB-KW"/>
</dbReference>
<keyword evidence="6" id="KW-0178">Competence</keyword>
<dbReference type="Pfam" id="PF03047">
    <property type="entry name" value="ComC"/>
    <property type="match status" value="1"/>
</dbReference>
<evidence type="ECO:0000256" key="4">
    <source>
        <dbReference type="ARBA" id="ARBA00022525"/>
    </source>
</evidence>
<evidence type="ECO:0000256" key="1">
    <source>
        <dbReference type="ARBA" id="ARBA00002667"/>
    </source>
</evidence>
<dbReference type="GO" id="GO:0005186">
    <property type="term" value="F:pheromone activity"/>
    <property type="evidence" value="ECO:0007669"/>
    <property type="project" value="UniProtKB-KW"/>
</dbReference>
<comment type="subcellular location">
    <subcellularLocation>
        <location evidence="2">Secreted</location>
    </subcellularLocation>
</comment>